<evidence type="ECO:0000256" key="4">
    <source>
        <dbReference type="ARBA" id="ARBA00022982"/>
    </source>
</evidence>
<dbReference type="InterPro" id="IPR041854">
    <property type="entry name" value="BFD-like_2Fe2S-bd_dom_sf"/>
</dbReference>
<evidence type="ECO:0000256" key="9">
    <source>
        <dbReference type="ARBA" id="ARBA00046332"/>
    </source>
</evidence>
<evidence type="ECO:0000259" key="10">
    <source>
        <dbReference type="Pfam" id="PF04324"/>
    </source>
</evidence>
<reference evidence="11 13" key="1">
    <citation type="submission" date="2014-09" db="EMBL/GenBank/DDBJ databases">
        <title>Xanthomonadaceae 3.5X direct submission.</title>
        <authorList>
            <person name="Fang T."/>
            <person name="Wang H."/>
        </authorList>
    </citation>
    <scope>NUCLEOTIDE SEQUENCE [LARGE SCALE GENOMIC DNA]</scope>
    <source>
        <strain evidence="11 13">3.5X</strain>
    </source>
</reference>
<accession>A0A099CSJ3</accession>
<dbReference type="AlphaFoldDB" id="A0A099CSJ3"/>
<dbReference type="Pfam" id="PF04324">
    <property type="entry name" value="Fer2_BFD"/>
    <property type="match status" value="1"/>
</dbReference>
<keyword evidence="1" id="KW-0813">Transport</keyword>
<evidence type="ECO:0000256" key="7">
    <source>
        <dbReference type="ARBA" id="ARBA00034078"/>
    </source>
</evidence>
<dbReference type="PANTHER" id="PTHR37424:SF1">
    <property type="entry name" value="BACTERIOFERRITIN-ASSOCIATED FERREDOXIN"/>
    <property type="match status" value="1"/>
</dbReference>
<keyword evidence="13" id="KW-1185">Reference proteome</keyword>
<dbReference type="InterPro" id="IPR007419">
    <property type="entry name" value="BFD-like_2Fe2S-bd_dom"/>
</dbReference>
<keyword evidence="5" id="KW-0408">Iron</keyword>
<evidence type="ECO:0000313" key="12">
    <source>
        <dbReference type="EMBL" id="MBB6185003.1"/>
    </source>
</evidence>
<comment type="caution">
    <text evidence="11">The sequence shown here is derived from an EMBL/GenBank/DDBJ whole genome shotgun (WGS) entry which is preliminary data.</text>
</comment>
<gene>
    <name evidence="12" type="ORF">HNQ86_002348</name>
    <name evidence="11" type="ORF">LF63_0114510</name>
</gene>
<dbReference type="InterPro" id="IPR052371">
    <property type="entry name" value="BFD-associated_ferredoxin"/>
</dbReference>
<evidence type="ECO:0000313" key="13">
    <source>
        <dbReference type="Proteomes" id="UP000029708"/>
    </source>
</evidence>
<evidence type="ECO:0000256" key="1">
    <source>
        <dbReference type="ARBA" id="ARBA00022448"/>
    </source>
</evidence>
<dbReference type="OrthoDB" id="9815350at2"/>
<keyword evidence="6" id="KW-0411">Iron-sulfur</keyword>
<keyword evidence="3" id="KW-0479">Metal-binding</keyword>
<evidence type="ECO:0000256" key="3">
    <source>
        <dbReference type="ARBA" id="ARBA00022723"/>
    </source>
</evidence>
<dbReference type="Proteomes" id="UP000560000">
    <property type="component" value="Unassembled WGS sequence"/>
</dbReference>
<reference evidence="12 14" key="2">
    <citation type="submission" date="2020-08" db="EMBL/GenBank/DDBJ databases">
        <title>Genomic Encyclopedia of Type Strains, Phase IV (KMG-IV): sequencing the most valuable type-strain genomes for metagenomic binning, comparative biology and taxonomic classification.</title>
        <authorList>
            <person name="Goeker M."/>
        </authorList>
    </citation>
    <scope>NUCLEOTIDE SEQUENCE [LARGE SCALE GENOMIC DNA]</scope>
    <source>
        <strain evidence="12 14">DSM 107085</strain>
    </source>
</reference>
<keyword evidence="2" id="KW-0001">2Fe-2S</keyword>
<evidence type="ECO:0000313" key="11">
    <source>
        <dbReference type="EMBL" id="KGI76759.1"/>
    </source>
</evidence>
<feature type="domain" description="BFD-like [2Fe-2S]-binding" evidence="10">
    <location>
        <begin position="2"/>
        <end position="50"/>
    </location>
</feature>
<dbReference type="Gene3D" id="1.10.10.1100">
    <property type="entry name" value="BFD-like [2Fe-2S]-binding domain"/>
    <property type="match status" value="1"/>
</dbReference>
<dbReference type="RefSeq" id="WP_043104307.1">
    <property type="nucleotide sequence ID" value="NZ_JACHET010000001.1"/>
</dbReference>
<dbReference type="STRING" id="1543381.LF63_0114510"/>
<dbReference type="EMBL" id="JROI01000016">
    <property type="protein sequence ID" value="KGI76759.1"/>
    <property type="molecule type" value="Genomic_DNA"/>
</dbReference>
<evidence type="ECO:0000256" key="8">
    <source>
        <dbReference type="ARBA" id="ARBA00039386"/>
    </source>
</evidence>
<evidence type="ECO:0000256" key="5">
    <source>
        <dbReference type="ARBA" id="ARBA00023004"/>
    </source>
</evidence>
<comment type="similarity">
    <text evidence="9">Belongs to the Bfd family.</text>
</comment>
<proteinExistence type="inferred from homology"/>
<comment type="cofactor">
    <cofactor evidence="7">
        <name>[2Fe-2S] cluster</name>
        <dbReference type="ChEBI" id="CHEBI:190135"/>
    </cofactor>
</comment>
<organism evidence="11 13">
    <name type="scientific">Oleiagrimonas soli</name>
    <dbReference type="NCBI Taxonomy" id="1543381"/>
    <lineage>
        <taxon>Bacteria</taxon>
        <taxon>Pseudomonadati</taxon>
        <taxon>Pseudomonadota</taxon>
        <taxon>Gammaproteobacteria</taxon>
        <taxon>Lysobacterales</taxon>
        <taxon>Rhodanobacteraceae</taxon>
        <taxon>Oleiagrimonas</taxon>
    </lineage>
</organism>
<dbReference type="HOGENOM" id="CLU_159205_3_1_6"/>
<name>A0A099CSJ3_9GAMM</name>
<evidence type="ECO:0000256" key="6">
    <source>
        <dbReference type="ARBA" id="ARBA00023014"/>
    </source>
</evidence>
<dbReference type="PANTHER" id="PTHR37424">
    <property type="entry name" value="BACTERIOFERRITIN-ASSOCIATED FERREDOXIN"/>
    <property type="match status" value="1"/>
</dbReference>
<dbReference type="Proteomes" id="UP000029708">
    <property type="component" value="Unassembled WGS sequence"/>
</dbReference>
<evidence type="ECO:0000313" key="14">
    <source>
        <dbReference type="Proteomes" id="UP000560000"/>
    </source>
</evidence>
<dbReference type="GO" id="GO:0051537">
    <property type="term" value="F:2 iron, 2 sulfur cluster binding"/>
    <property type="evidence" value="ECO:0007669"/>
    <property type="project" value="UniProtKB-KW"/>
</dbReference>
<dbReference type="EMBL" id="JACHET010000001">
    <property type="protein sequence ID" value="MBB6185003.1"/>
    <property type="molecule type" value="Genomic_DNA"/>
</dbReference>
<protein>
    <recommendedName>
        <fullName evidence="8">Bacterioferritin-associated ferredoxin</fullName>
    </recommendedName>
</protein>
<sequence>MYVCICNAVTQSDIRRHAENGVRDFAELQSRTNCSTCCGCCEAEARHTLNQAVHAAQTTHLPLTVAA</sequence>
<evidence type="ECO:0000256" key="2">
    <source>
        <dbReference type="ARBA" id="ARBA00022714"/>
    </source>
</evidence>
<keyword evidence="4" id="KW-0249">Electron transport</keyword>
<dbReference type="GO" id="GO:0046872">
    <property type="term" value="F:metal ion binding"/>
    <property type="evidence" value="ECO:0007669"/>
    <property type="project" value="UniProtKB-KW"/>
</dbReference>